<dbReference type="InterPro" id="IPR011050">
    <property type="entry name" value="Pectin_lyase_fold/virulence"/>
</dbReference>
<evidence type="ECO:0000313" key="2">
    <source>
        <dbReference type="EMBL" id="GCE94227.1"/>
    </source>
</evidence>
<organism evidence="2 3">
    <name type="scientific">Limnospira platensis NIES-46</name>
    <dbReference type="NCBI Taxonomy" id="1236695"/>
    <lineage>
        <taxon>Bacteria</taxon>
        <taxon>Bacillati</taxon>
        <taxon>Cyanobacteriota</taxon>
        <taxon>Cyanophyceae</taxon>
        <taxon>Oscillatoriophycideae</taxon>
        <taxon>Oscillatoriales</taxon>
        <taxon>Sirenicapillariaceae</taxon>
        <taxon>Limnospira</taxon>
    </lineage>
</organism>
<reference evidence="2 3" key="1">
    <citation type="journal article" date="2019" name="J Genomics">
        <title>The Draft Genome of a Hydrogen-producing Cyanobacterium, Arthrospira platensis NIES-46.</title>
        <authorList>
            <person name="Suzuki S."/>
            <person name="Yamaguchi H."/>
            <person name="Kawachi M."/>
        </authorList>
    </citation>
    <scope>NUCLEOTIDE SEQUENCE [LARGE SCALE GENOMIC DNA]</scope>
    <source>
        <strain evidence="2 3">NIES-46</strain>
    </source>
</reference>
<accession>A0A5M3T5R7</accession>
<dbReference type="Pfam" id="PF00395">
    <property type="entry name" value="SLH"/>
    <property type="match status" value="2"/>
</dbReference>
<name>A0A5M3T5R7_LIMPL</name>
<dbReference type="Gene3D" id="2.160.20.10">
    <property type="entry name" value="Single-stranded right-handed beta-helix, Pectin lyase-like"/>
    <property type="match status" value="1"/>
</dbReference>
<dbReference type="InterPro" id="IPR022441">
    <property type="entry name" value="Para_beta_helix_rpt-2"/>
</dbReference>
<dbReference type="NCBIfam" id="TIGR03804">
    <property type="entry name" value="para_beta_helix"/>
    <property type="match status" value="3"/>
</dbReference>
<feature type="domain" description="SLH" evidence="1">
    <location>
        <begin position="436"/>
        <end position="495"/>
    </location>
</feature>
<dbReference type="Pfam" id="PF07602">
    <property type="entry name" value="DUF1565"/>
    <property type="match status" value="1"/>
</dbReference>
<dbReference type="EMBL" id="BIMW01000091">
    <property type="protein sequence ID" value="GCE94227.1"/>
    <property type="molecule type" value="Genomic_DNA"/>
</dbReference>
<dbReference type="SUPFAM" id="SSF51126">
    <property type="entry name" value="Pectin lyase-like"/>
    <property type="match status" value="1"/>
</dbReference>
<gene>
    <name evidence="2" type="ORF">NIES46_22810</name>
</gene>
<dbReference type="SMART" id="SM00710">
    <property type="entry name" value="PbH1"/>
    <property type="match status" value="6"/>
</dbReference>
<protein>
    <submittedName>
        <fullName evidence="2">Endoglucanase</fullName>
    </submittedName>
</protein>
<dbReference type="InterPro" id="IPR012334">
    <property type="entry name" value="Pectin_lyas_fold"/>
</dbReference>
<dbReference type="RefSeq" id="WP_014274536.1">
    <property type="nucleotide sequence ID" value="NZ_BIMW01000091.1"/>
</dbReference>
<dbReference type="PROSITE" id="PS51272">
    <property type="entry name" value="SLH"/>
    <property type="match status" value="3"/>
</dbReference>
<dbReference type="InterPro" id="IPR001119">
    <property type="entry name" value="SLH_dom"/>
</dbReference>
<dbReference type="InterPro" id="IPR006626">
    <property type="entry name" value="PbH1"/>
</dbReference>
<evidence type="ECO:0000313" key="3">
    <source>
        <dbReference type="Proteomes" id="UP000326169"/>
    </source>
</evidence>
<dbReference type="PANTHER" id="PTHR43308">
    <property type="entry name" value="OUTER MEMBRANE PROTEIN ALPHA-RELATED"/>
    <property type="match status" value="1"/>
</dbReference>
<feature type="domain" description="SLH" evidence="1">
    <location>
        <begin position="496"/>
        <end position="559"/>
    </location>
</feature>
<feature type="domain" description="SLH" evidence="1">
    <location>
        <begin position="372"/>
        <end position="435"/>
    </location>
</feature>
<dbReference type="InterPro" id="IPR011459">
    <property type="entry name" value="DUF1565"/>
</dbReference>
<dbReference type="GeneID" id="301683129"/>
<sequence length="568" mass="60467">MKDNYFLTSKAAHSYDTSKPKAFGFRLWSMRRGMSLLATPLILGAIADLPTIPKAIANELPTSPTSPEYLVQAQIIHVNPATGTDNDTVTGSQAAPFRTITYAMSRATPGTTIKLAPGTYSPETGEAFPINIQPGVILLGDQSNNGRNVLIIGGGNFVSPSLARQNVTIRTMGDPQILGVTITNPNTRGTGIWVESSNPTISNSTFVNSKRDGVFISAEGNATITNNIFAQNDGNGISVARSGGGLIRGNLFQNTGFGISINDDSAPKIVENQIVDNRDGVMVSHTAKPILRNNLIENNQRDGIVAIATSQPNLGTAGDPGQNLIRNNQRYDVYNATRGNSISAVGNEIDESRIYGVVEYVLAAVTPPNLGLEVGTISDLQGHWAQSYMEALVSLGIMSGFEDGSFRPDEPVTRVQFAAIVKNAFTPAAQQSGSQFPDVPSNFWGYQAIQSAYQGGFISGFPDGQFRPNDPITRIQSIVGLAQGLGYQSDNIDILSIYQDAAEIPTWALPSVAGATTGNLVVNYPNQSQLNPNRVATRADVAAFVYQALVNAGKVQAINSPYLVSSPL</sequence>
<comment type="caution">
    <text evidence="2">The sequence shown here is derived from an EMBL/GenBank/DDBJ whole genome shotgun (WGS) entry which is preliminary data.</text>
</comment>
<dbReference type="InterPro" id="IPR051465">
    <property type="entry name" value="Cell_Envelope_Struct_Comp"/>
</dbReference>
<keyword evidence="3" id="KW-1185">Reference proteome</keyword>
<proteinExistence type="predicted"/>
<evidence type="ECO:0000259" key="1">
    <source>
        <dbReference type="PROSITE" id="PS51272"/>
    </source>
</evidence>
<dbReference type="Proteomes" id="UP000326169">
    <property type="component" value="Unassembled WGS sequence"/>
</dbReference>